<keyword evidence="11" id="KW-0328">Glycosyltransferase</keyword>
<evidence type="ECO:0000256" key="20">
    <source>
        <dbReference type="ARBA" id="ARBA00023251"/>
    </source>
</evidence>
<keyword evidence="19 28" id="KW-0472">Membrane</keyword>
<dbReference type="UniPathway" id="UPA00219"/>
<keyword evidence="14" id="KW-0378">Hydrolase</keyword>
<evidence type="ECO:0000259" key="29">
    <source>
        <dbReference type="Pfam" id="PF00905"/>
    </source>
</evidence>
<dbReference type="InterPro" id="IPR050396">
    <property type="entry name" value="Glycosyltr_51/Transpeptidase"/>
</dbReference>
<dbReference type="Pfam" id="PF00912">
    <property type="entry name" value="Transgly"/>
    <property type="match status" value="1"/>
</dbReference>
<dbReference type="RefSeq" id="WP_087679478.1">
    <property type="nucleotide sequence ID" value="NZ_FUWV01000019.1"/>
</dbReference>
<evidence type="ECO:0000256" key="17">
    <source>
        <dbReference type="ARBA" id="ARBA00022984"/>
    </source>
</evidence>
<dbReference type="InterPro" id="IPR001264">
    <property type="entry name" value="Glyco_trans_51"/>
</dbReference>
<dbReference type="OrthoDB" id="9766909at2"/>
<evidence type="ECO:0000256" key="13">
    <source>
        <dbReference type="ARBA" id="ARBA00022692"/>
    </source>
</evidence>
<evidence type="ECO:0000256" key="8">
    <source>
        <dbReference type="ARBA" id="ARBA00022475"/>
    </source>
</evidence>
<comment type="pathway">
    <text evidence="26">Glycan biosynthesis.</text>
</comment>
<evidence type="ECO:0000256" key="12">
    <source>
        <dbReference type="ARBA" id="ARBA00022679"/>
    </source>
</evidence>
<proteinExistence type="inferred from homology"/>
<keyword evidence="9" id="KW-0121">Carboxypeptidase</keyword>
<evidence type="ECO:0000256" key="19">
    <source>
        <dbReference type="ARBA" id="ARBA00023136"/>
    </source>
</evidence>
<dbReference type="EMBL" id="FUWV01000019">
    <property type="protein sequence ID" value="SJZ92960.1"/>
    <property type="molecule type" value="Genomic_DNA"/>
</dbReference>
<keyword evidence="32" id="KW-1185">Reference proteome</keyword>
<evidence type="ECO:0000256" key="16">
    <source>
        <dbReference type="ARBA" id="ARBA00022968"/>
    </source>
</evidence>
<keyword evidence="16" id="KW-0735">Signal-anchor</keyword>
<sequence length="876" mass="96648">MKKKSSVILKIILGMMLAVFLMVGGWTIYTIIQAPELDLNKFTYAEPAMVLDSNGQPYETLQGSEKREVVEISKIPQHVRNAFIAIEDERFYKHGGIDLQGIARAAFQGIKARDFTAAGGSTITQQLIKQTHLSPEKQLSRKVQEAYLALKLENIMDKDAILANYLNKINFAYAYGVQSAAQTYFHKDVEDLTISQAAVLAAIPKAPTTYKPYIIEKKDGENQIVLDANGQVKYSPKNQQRALAVVEKMKELDFISEQEYRKAKDEIENNKIDLKLPPKANIYSYFTDSLYQQVVQDLQEKYFSDLPKEEGREQAVQYLLDGGLTIYSTVDSKIQSTMEEKFEEDRLFPAQSSQAKMASKAKSEELGKEVSYQPEGAMVIIDNATGQVKGIVGGREKAENLSINRAMKKFQPGSSTKPLTVYAPGLDSKKITLAKTYDDVPIRIPGPGKAWEPKNAGNSYSGMTTVRKGLTKSKNSVAVQAWYDVGLKTSVEYAKKFGLTIQEEGQRNDMGPSSLALGGYTKGQTPLAMSSAFSAFANNGTRVEPNFYTKVEDAKGNVILEKKPEEIKVISPEAAYLINDVLKDVSKGGTTTVSVPGMDVAGKTGTTNNLKDAWYVGYTPYYTAAVWYGYDENVVTAGGKTYQLNINIYGGSKPGPALMWEEVMKEIHKGLSSKQFPQKPAGIVEAKVDAVSGKLPTALSYLDPRGSQVYTEKFIKGTVPTEKDDYHVLFDGKVYIKKPADRFPGPVEPVDPNYHPEGSIVLTEATRRSTSPPKEEEKIEKKQKEDQEVPEEMLEEDEKEGTKEEDTKEEENATPDDKNSNSNTGTEGEAPSKKPEEGNEPSKPGPETPSKPEPGNPQEGNPPDPSQPPNNLAGDP</sequence>
<dbReference type="GO" id="GO:0009002">
    <property type="term" value="F:serine-type D-Ala-D-Ala carboxypeptidase activity"/>
    <property type="evidence" value="ECO:0007669"/>
    <property type="project" value="UniProtKB-EC"/>
</dbReference>
<comment type="subcellular location">
    <subcellularLocation>
        <location evidence="2">Cell membrane</location>
        <topology evidence="2">Single-pass type II membrane protein</topology>
    </subcellularLocation>
</comment>
<evidence type="ECO:0000256" key="7">
    <source>
        <dbReference type="ARBA" id="ARBA00018638"/>
    </source>
</evidence>
<dbReference type="SUPFAM" id="SSF56601">
    <property type="entry name" value="beta-lactamase/transpeptidase-like"/>
    <property type="match status" value="1"/>
</dbReference>
<feature type="compositionally biased region" description="Basic and acidic residues" evidence="27">
    <location>
        <begin position="773"/>
        <end position="787"/>
    </location>
</feature>
<reference evidence="31 32" key="1">
    <citation type="submission" date="2017-02" db="EMBL/GenBank/DDBJ databases">
        <authorList>
            <person name="Peterson S.W."/>
        </authorList>
    </citation>
    <scope>NUCLEOTIDE SEQUENCE [LARGE SCALE GENOMIC DNA]</scope>
    <source>
        <strain evidence="31 32">DSM 15102</strain>
    </source>
</reference>
<dbReference type="GO" id="GO:0046677">
    <property type="term" value="P:response to antibiotic"/>
    <property type="evidence" value="ECO:0007669"/>
    <property type="project" value="UniProtKB-KW"/>
</dbReference>
<dbReference type="GO" id="GO:0006508">
    <property type="term" value="P:proteolysis"/>
    <property type="evidence" value="ECO:0007669"/>
    <property type="project" value="UniProtKB-KW"/>
</dbReference>
<dbReference type="GO" id="GO:0008360">
    <property type="term" value="P:regulation of cell shape"/>
    <property type="evidence" value="ECO:0007669"/>
    <property type="project" value="UniProtKB-KW"/>
</dbReference>
<dbReference type="EC" id="2.4.99.28" evidence="24"/>
<dbReference type="GO" id="GO:0005886">
    <property type="term" value="C:plasma membrane"/>
    <property type="evidence" value="ECO:0007669"/>
    <property type="project" value="UniProtKB-SubCell"/>
</dbReference>
<keyword evidence="17" id="KW-0573">Peptidoglycan synthesis</keyword>
<feature type="region of interest" description="Disordered" evidence="27">
    <location>
        <begin position="741"/>
        <end position="876"/>
    </location>
</feature>
<name>A0A1T4PN28_9FIRM</name>
<keyword evidence="21" id="KW-0511">Multifunctional enzyme</keyword>
<evidence type="ECO:0000256" key="5">
    <source>
        <dbReference type="ARBA" id="ARBA00007739"/>
    </source>
</evidence>
<evidence type="ECO:0000256" key="25">
    <source>
        <dbReference type="ARBA" id="ARBA00049902"/>
    </source>
</evidence>
<evidence type="ECO:0000256" key="27">
    <source>
        <dbReference type="SAM" id="MobiDB-lite"/>
    </source>
</evidence>
<comment type="similarity">
    <text evidence="5">In the N-terminal section; belongs to the glycosyltransferase 51 family.</text>
</comment>
<evidence type="ECO:0000256" key="1">
    <source>
        <dbReference type="ARBA" id="ARBA00002624"/>
    </source>
</evidence>
<dbReference type="GO" id="GO:0030288">
    <property type="term" value="C:outer membrane-bounded periplasmic space"/>
    <property type="evidence" value="ECO:0007669"/>
    <property type="project" value="TreeGrafter"/>
</dbReference>
<feature type="compositionally biased region" description="Pro residues" evidence="27">
    <location>
        <begin position="843"/>
        <end position="868"/>
    </location>
</feature>
<feature type="transmembrane region" description="Helical" evidence="28">
    <location>
        <begin position="7"/>
        <end position="29"/>
    </location>
</feature>
<comment type="similarity">
    <text evidence="4">In the C-terminal section; belongs to the transpeptidase family.</text>
</comment>
<keyword evidence="15" id="KW-0133">Cell shape</keyword>
<evidence type="ECO:0000256" key="18">
    <source>
        <dbReference type="ARBA" id="ARBA00022989"/>
    </source>
</evidence>
<dbReference type="Gene3D" id="1.10.3810.10">
    <property type="entry name" value="Biosynthetic peptidoglycan transglycosylase-like"/>
    <property type="match status" value="1"/>
</dbReference>
<feature type="domain" description="Glycosyl transferase family 51" evidence="30">
    <location>
        <begin position="55"/>
        <end position="217"/>
    </location>
</feature>
<evidence type="ECO:0000256" key="9">
    <source>
        <dbReference type="ARBA" id="ARBA00022645"/>
    </source>
</evidence>
<comment type="catalytic activity">
    <reaction evidence="23">
        <text>Preferential cleavage: (Ac)2-L-Lys-D-Ala-|-D-Ala. Also transpeptidation of peptidyl-alanyl moieties that are N-acyl substituents of D-alanine.</text>
        <dbReference type="EC" id="3.4.16.4"/>
    </reaction>
</comment>
<dbReference type="FunFam" id="1.10.3810.10:FF:000001">
    <property type="entry name" value="Penicillin-binding protein 1A"/>
    <property type="match status" value="1"/>
</dbReference>
<comment type="pathway">
    <text evidence="3">Cell wall biogenesis; peptidoglycan biosynthesis.</text>
</comment>
<keyword evidence="13 28" id="KW-0812">Transmembrane</keyword>
<comment type="function">
    <text evidence="1">Cell wall formation. Synthesis of cross-linked peptidoglycan from the lipid intermediates. The enzyme has a penicillin-insensitive transglycosylase N-terminal domain (formation of linear glycan strands) and a penicillin-sensitive transpeptidase C-terminal domain (cross-linking of the peptide subunits).</text>
</comment>
<keyword evidence="18 28" id="KW-1133">Transmembrane helix</keyword>
<dbReference type="InterPro" id="IPR023346">
    <property type="entry name" value="Lysozyme-like_dom_sf"/>
</dbReference>
<evidence type="ECO:0000256" key="2">
    <source>
        <dbReference type="ARBA" id="ARBA00004401"/>
    </source>
</evidence>
<evidence type="ECO:0000256" key="21">
    <source>
        <dbReference type="ARBA" id="ARBA00023268"/>
    </source>
</evidence>
<evidence type="ECO:0000256" key="6">
    <source>
        <dbReference type="ARBA" id="ARBA00012448"/>
    </source>
</evidence>
<dbReference type="Proteomes" id="UP000196365">
    <property type="component" value="Unassembled WGS sequence"/>
</dbReference>
<evidence type="ECO:0000256" key="10">
    <source>
        <dbReference type="ARBA" id="ARBA00022670"/>
    </source>
</evidence>
<feature type="domain" description="Penicillin-binding protein transpeptidase" evidence="29">
    <location>
        <begin position="376"/>
        <end position="630"/>
    </location>
</feature>
<dbReference type="GO" id="GO:0008955">
    <property type="term" value="F:peptidoglycan glycosyltransferase activity"/>
    <property type="evidence" value="ECO:0007669"/>
    <property type="project" value="UniProtKB-EC"/>
</dbReference>
<dbReference type="EC" id="3.4.16.4" evidence="6"/>
<evidence type="ECO:0000256" key="24">
    <source>
        <dbReference type="ARBA" id="ARBA00044770"/>
    </source>
</evidence>
<accession>A0A1T4PN28</accession>
<evidence type="ECO:0000256" key="14">
    <source>
        <dbReference type="ARBA" id="ARBA00022801"/>
    </source>
</evidence>
<keyword evidence="20" id="KW-0046">Antibiotic resistance</keyword>
<dbReference type="GO" id="GO:0009252">
    <property type="term" value="P:peptidoglycan biosynthetic process"/>
    <property type="evidence" value="ECO:0007669"/>
    <property type="project" value="UniProtKB-UniPathway"/>
</dbReference>
<evidence type="ECO:0000256" key="4">
    <source>
        <dbReference type="ARBA" id="ARBA00007090"/>
    </source>
</evidence>
<dbReference type="InterPro" id="IPR012338">
    <property type="entry name" value="Beta-lactam/transpept-like"/>
</dbReference>
<evidence type="ECO:0000256" key="15">
    <source>
        <dbReference type="ARBA" id="ARBA00022960"/>
    </source>
</evidence>
<dbReference type="InterPro" id="IPR036950">
    <property type="entry name" value="PBP_transglycosylase"/>
</dbReference>
<dbReference type="PANTHER" id="PTHR32282:SF11">
    <property type="entry name" value="PENICILLIN-BINDING PROTEIN 1B"/>
    <property type="match status" value="1"/>
</dbReference>
<evidence type="ECO:0000256" key="28">
    <source>
        <dbReference type="SAM" id="Phobius"/>
    </source>
</evidence>
<dbReference type="GO" id="GO:0071555">
    <property type="term" value="P:cell wall organization"/>
    <property type="evidence" value="ECO:0007669"/>
    <property type="project" value="UniProtKB-KW"/>
</dbReference>
<protein>
    <recommendedName>
        <fullName evidence="7">Penicillin-binding protein 1A</fullName>
        <ecNumber evidence="24">2.4.99.28</ecNumber>
        <ecNumber evidence="6">3.4.16.4</ecNumber>
    </recommendedName>
</protein>
<evidence type="ECO:0000256" key="3">
    <source>
        <dbReference type="ARBA" id="ARBA00004752"/>
    </source>
</evidence>
<dbReference type="InterPro" id="IPR001460">
    <property type="entry name" value="PCN-bd_Tpept"/>
</dbReference>
<evidence type="ECO:0000256" key="23">
    <source>
        <dbReference type="ARBA" id="ARBA00034000"/>
    </source>
</evidence>
<comment type="catalytic activity">
    <reaction evidence="25">
        <text>[GlcNAc-(1-&gt;4)-Mur2Ac(oyl-L-Ala-gamma-D-Glu-L-Lys-D-Ala-D-Ala)](n)-di-trans,octa-cis-undecaprenyl diphosphate + beta-D-GlcNAc-(1-&gt;4)-Mur2Ac(oyl-L-Ala-gamma-D-Glu-L-Lys-D-Ala-D-Ala)-di-trans,octa-cis-undecaprenyl diphosphate = [GlcNAc-(1-&gt;4)-Mur2Ac(oyl-L-Ala-gamma-D-Glu-L-Lys-D-Ala-D-Ala)](n+1)-di-trans,octa-cis-undecaprenyl diphosphate + di-trans,octa-cis-undecaprenyl diphosphate + H(+)</text>
        <dbReference type="Rhea" id="RHEA:23708"/>
        <dbReference type="Rhea" id="RHEA-COMP:9602"/>
        <dbReference type="Rhea" id="RHEA-COMP:9603"/>
        <dbReference type="ChEBI" id="CHEBI:15378"/>
        <dbReference type="ChEBI" id="CHEBI:58405"/>
        <dbReference type="ChEBI" id="CHEBI:60033"/>
        <dbReference type="ChEBI" id="CHEBI:78435"/>
        <dbReference type="EC" id="2.4.99.28"/>
    </reaction>
</comment>
<keyword evidence="10" id="KW-0645">Protease</keyword>
<keyword evidence="22" id="KW-0961">Cell wall biogenesis/degradation</keyword>
<dbReference type="Pfam" id="PF00905">
    <property type="entry name" value="Transpeptidase"/>
    <property type="match status" value="1"/>
</dbReference>
<dbReference type="GO" id="GO:0008658">
    <property type="term" value="F:penicillin binding"/>
    <property type="evidence" value="ECO:0007669"/>
    <property type="project" value="InterPro"/>
</dbReference>
<dbReference type="PANTHER" id="PTHR32282">
    <property type="entry name" value="BINDING PROTEIN TRANSPEPTIDASE, PUTATIVE-RELATED"/>
    <property type="match status" value="1"/>
</dbReference>
<evidence type="ECO:0000256" key="22">
    <source>
        <dbReference type="ARBA" id="ARBA00023316"/>
    </source>
</evidence>
<organism evidence="31 32">
    <name type="scientific">Garciella nitratireducens DSM 15102</name>
    <dbReference type="NCBI Taxonomy" id="1121911"/>
    <lineage>
        <taxon>Bacteria</taxon>
        <taxon>Bacillati</taxon>
        <taxon>Bacillota</taxon>
        <taxon>Clostridia</taxon>
        <taxon>Eubacteriales</taxon>
        <taxon>Eubacteriaceae</taxon>
        <taxon>Garciella</taxon>
    </lineage>
</organism>
<dbReference type="SUPFAM" id="SSF53955">
    <property type="entry name" value="Lysozyme-like"/>
    <property type="match status" value="1"/>
</dbReference>
<evidence type="ECO:0000256" key="26">
    <source>
        <dbReference type="ARBA" id="ARBA00060592"/>
    </source>
</evidence>
<dbReference type="Gene3D" id="3.40.710.10">
    <property type="entry name" value="DD-peptidase/beta-lactamase superfamily"/>
    <property type="match status" value="1"/>
</dbReference>
<evidence type="ECO:0000313" key="31">
    <source>
        <dbReference type="EMBL" id="SJZ92960.1"/>
    </source>
</evidence>
<evidence type="ECO:0000256" key="11">
    <source>
        <dbReference type="ARBA" id="ARBA00022676"/>
    </source>
</evidence>
<feature type="compositionally biased region" description="Acidic residues" evidence="27">
    <location>
        <begin position="788"/>
        <end position="799"/>
    </location>
</feature>
<keyword evidence="8" id="KW-1003">Cell membrane</keyword>
<keyword evidence="12" id="KW-0808">Transferase</keyword>
<evidence type="ECO:0000259" key="30">
    <source>
        <dbReference type="Pfam" id="PF00912"/>
    </source>
</evidence>
<dbReference type="AlphaFoldDB" id="A0A1T4PN28"/>
<evidence type="ECO:0000313" key="32">
    <source>
        <dbReference type="Proteomes" id="UP000196365"/>
    </source>
</evidence>
<gene>
    <name evidence="31" type="ORF">SAMN02745973_02157</name>
</gene>